<reference evidence="2" key="1">
    <citation type="submission" date="2003-08" db="EMBL/GenBank/DDBJ databases">
        <authorList>
            <person name="Birren B."/>
            <person name="Nusbaum C."/>
            <person name="Abebe A."/>
            <person name="Abouelleil A."/>
            <person name="Adekoya E."/>
            <person name="Ait-zahra M."/>
            <person name="Allen N."/>
            <person name="Allen T."/>
            <person name="An P."/>
            <person name="Anderson M."/>
            <person name="Anderson S."/>
            <person name="Arachchi H."/>
            <person name="Armbruster J."/>
            <person name="Bachantsang P."/>
            <person name="Baldwin J."/>
            <person name="Barry A."/>
            <person name="Bayul T."/>
            <person name="Blitshsteyn B."/>
            <person name="Bloom T."/>
            <person name="Blye J."/>
            <person name="Boguslavskiy L."/>
            <person name="Borowsky M."/>
            <person name="Boukhgalter B."/>
            <person name="Brunache A."/>
            <person name="Butler J."/>
            <person name="Calixte N."/>
            <person name="Calvo S."/>
            <person name="Camarata J."/>
            <person name="Campo K."/>
            <person name="Chang J."/>
            <person name="Cheshatsang Y."/>
            <person name="Citroen M."/>
            <person name="Collymore A."/>
            <person name="Considine T."/>
            <person name="Cook A."/>
            <person name="Cooke P."/>
            <person name="Corum B."/>
            <person name="Cuomo C."/>
            <person name="David R."/>
            <person name="Dawoe T."/>
            <person name="Degray S."/>
            <person name="Dodge S."/>
            <person name="Dooley K."/>
            <person name="Dorje P."/>
            <person name="Dorjee K."/>
            <person name="Dorris L."/>
            <person name="Duffey N."/>
            <person name="Dupes A."/>
            <person name="Elkins T."/>
            <person name="Engels R."/>
            <person name="Erickson J."/>
            <person name="Farina A."/>
            <person name="Faro S."/>
            <person name="Ferreira P."/>
            <person name="Fischer H."/>
            <person name="Fitzgerald M."/>
            <person name="Foley K."/>
            <person name="Gage D."/>
            <person name="Galagan J."/>
            <person name="Gearin G."/>
            <person name="Gnerre S."/>
            <person name="Gnirke A."/>
            <person name="Goyette A."/>
            <person name="Graham J."/>
            <person name="Grandbois E."/>
            <person name="Gyaltsen K."/>
            <person name="Hafez N."/>
            <person name="Hagopian D."/>
            <person name="Hagos B."/>
            <person name="Hall J."/>
            <person name="Hatcher B."/>
            <person name="Heller A."/>
            <person name="Higgins H."/>
            <person name="Honan T."/>
            <person name="Horn A."/>
            <person name="Houde N."/>
            <person name="Hughes L."/>
            <person name="Hulme W."/>
            <person name="Husby E."/>
            <person name="Iliev I."/>
            <person name="Jaffe D."/>
            <person name="Jones C."/>
            <person name="Kamal M."/>
            <person name="Kamat A."/>
            <person name="Kamvysselis M."/>
            <person name="Karlsson E."/>
            <person name="Kells C."/>
            <person name="Kieu A."/>
            <person name="Kisner P."/>
            <person name="Kodira C."/>
            <person name="Kulbokas E."/>
            <person name="Labutti K."/>
            <person name="Lama D."/>
            <person name="Landers T."/>
            <person name="Leger J."/>
            <person name="Levine S."/>
            <person name="Lewis D."/>
            <person name="Lewis T."/>
            <person name="Lindblad-toh K."/>
            <person name="Liu X."/>
            <person name="Lokyitsang T."/>
            <person name="Lokyitsang Y."/>
            <person name="Lucien O."/>
            <person name="Lui A."/>
            <person name="Ma L.J."/>
            <person name="Mabbitt R."/>
            <person name="Macdonald J."/>
            <person name="Maclean C."/>
            <person name="Major J."/>
            <person name="Manning J."/>
            <person name="Marabella R."/>
            <person name="Maru K."/>
            <person name="Matthews C."/>
            <person name="Mauceli E."/>
            <person name="Mccarthy M."/>
            <person name="Mcdonough S."/>
            <person name="Mcghee T."/>
            <person name="Meldrim J."/>
            <person name="Meneus L."/>
            <person name="Mesirov J."/>
            <person name="Mihalev A."/>
            <person name="Mihova T."/>
            <person name="Mikkelsen T."/>
            <person name="Mlenga V."/>
            <person name="Moru K."/>
            <person name="Mozes J."/>
            <person name="Mulrain L."/>
            <person name="Munson G."/>
            <person name="Naylor J."/>
            <person name="Newes C."/>
            <person name="Nguyen C."/>
            <person name="Nguyen N."/>
            <person name="Nguyen T."/>
            <person name="Nicol R."/>
            <person name="Nielsen C."/>
            <person name="Nizzari M."/>
            <person name="Norbu C."/>
            <person name="Norbu N."/>
            <person name="O'donnell P."/>
            <person name="Okoawo O."/>
            <person name="O'leary S."/>
            <person name="Omotosho B."/>
            <person name="O'neill K."/>
            <person name="Osman S."/>
            <person name="Parker S."/>
            <person name="Perrin D."/>
            <person name="Phunkhang P."/>
            <person name="Piqani B."/>
            <person name="Purcell S."/>
            <person name="Rachupka T."/>
            <person name="Ramasamy U."/>
            <person name="Rameau R."/>
            <person name="Ray V."/>
            <person name="Raymond C."/>
            <person name="Retta R."/>
            <person name="Richardson S."/>
            <person name="Rise C."/>
            <person name="Rodriguez J."/>
            <person name="Rogers J."/>
            <person name="Rogov P."/>
            <person name="Rutman M."/>
            <person name="Schupbach R."/>
            <person name="Seaman C."/>
            <person name="Settipalli S."/>
            <person name="Sharpe T."/>
            <person name="Sheridan J."/>
            <person name="Sherpa N."/>
            <person name="Shi J."/>
            <person name="Smirnov S."/>
            <person name="Smith C."/>
            <person name="Sougnez C."/>
            <person name="Spencer B."/>
            <person name="Stalker J."/>
            <person name="Stange-thomann N."/>
            <person name="Stavropoulos S."/>
            <person name="Stetson K."/>
            <person name="Stone C."/>
            <person name="Stone S."/>
            <person name="Stubbs M."/>
            <person name="Talamas J."/>
            <person name="Tchuinga P."/>
            <person name="Tenzing P."/>
            <person name="Tesfaye S."/>
            <person name="Theodore J."/>
            <person name="Thoulutsang Y."/>
            <person name="Topham K."/>
            <person name="Towey S."/>
            <person name="Tsamla T."/>
            <person name="Tsomo N."/>
            <person name="Vallee D."/>
            <person name="Vassiliev H."/>
            <person name="Venkataraman V."/>
            <person name="Vinson J."/>
            <person name="Vo A."/>
            <person name="Wade C."/>
            <person name="Wang S."/>
            <person name="Wangchuk T."/>
            <person name="Wangdi T."/>
            <person name="Whittaker C."/>
            <person name="Wilkinson J."/>
            <person name="Wu Y."/>
            <person name="Wyman D."/>
            <person name="Yadav S."/>
            <person name="Yang S."/>
            <person name="Yang X."/>
            <person name="Yeager S."/>
            <person name="Yee E."/>
            <person name="Young G."/>
            <person name="Zainoun J."/>
            <person name="Zembeck L."/>
            <person name="Zimmer A."/>
            <person name="Zody M."/>
            <person name="Lander E."/>
        </authorList>
    </citation>
    <scope>NUCLEOTIDE SEQUENCE [LARGE SCALE GENOMIC DNA]</scope>
</reference>
<organism evidence="1 2">
    <name type="scientific">Ciona savignyi</name>
    <name type="common">Pacific transparent sea squirt</name>
    <dbReference type="NCBI Taxonomy" id="51511"/>
    <lineage>
        <taxon>Eukaryota</taxon>
        <taxon>Metazoa</taxon>
        <taxon>Chordata</taxon>
        <taxon>Tunicata</taxon>
        <taxon>Ascidiacea</taxon>
        <taxon>Phlebobranchia</taxon>
        <taxon>Cionidae</taxon>
        <taxon>Ciona</taxon>
    </lineage>
</organism>
<keyword evidence="2" id="KW-1185">Reference proteome</keyword>
<dbReference type="OMA" id="SMHERRF"/>
<protein>
    <submittedName>
        <fullName evidence="1">Uncharacterized protein</fullName>
    </submittedName>
</protein>
<accession>H2Z6X6</accession>
<sequence>MYGRLVFESEDSDSYQLLEDFIVNTELPQSIKLSILSSFILALDRGHACMSDKDCQAATCKTRFLGETNHTSECQFFKTESSMHERRFRAMALTRQCVQVVMATWNKSIFSPAVLVENSFPVGLSLRMRQWLVTYAVDGFLMCHNICQSSFPTSKAEPDDASSFWQKAELYHLSASVKNIRNEKCATKQQVPTFPFVLDLKASDNNVHCSRAALTALKLAFERPAARSFHNLNKPSRAQPTVIPTIKLEVAVVGSTHDWFSDVLLSVLQKSREVGLNIDLSSLRFEDVSPDTTARIIRSLPNPSEVRELHFRHVDPPCLLQTRDALCVLTGVEEFALATCDHQAASYNSTDTFILWNEIFASWPKLRALEFFGIRMCFHLADGSISGLQTTDKQCIRIPSSLRCVMFSDDSLTIDVLQWLTAYYSEIDSTVDNHHVKGRGCLRNLRFERETVLSCQQRMRELFLKLLTTGRRCIEDVSIDHCGLTDAQSGNLTEVLATKMTSLRRLVILEPRLSWKTTTSILKTAVSSELGNTIPKRNLIYFSCLVPRLNDATVDPVLRTIQGELPTTSNPRCVFQESLTQLASKLGRPDIKIELFWEPECDWNWR</sequence>
<dbReference type="Ensembl" id="ENSCSAVT00000013489.1">
    <property type="protein sequence ID" value="ENSCSAVP00000013338.1"/>
    <property type="gene ID" value="ENSCSAVG00000007826.1"/>
</dbReference>
<evidence type="ECO:0000313" key="2">
    <source>
        <dbReference type="Proteomes" id="UP000007875"/>
    </source>
</evidence>
<dbReference type="InParanoid" id="H2Z6X6"/>
<reference evidence="1" key="3">
    <citation type="submission" date="2025-09" db="UniProtKB">
        <authorList>
            <consortium name="Ensembl"/>
        </authorList>
    </citation>
    <scope>IDENTIFICATION</scope>
</reference>
<dbReference type="AlphaFoldDB" id="H2Z6X6"/>
<reference evidence="1" key="2">
    <citation type="submission" date="2025-08" db="UniProtKB">
        <authorList>
            <consortium name="Ensembl"/>
        </authorList>
    </citation>
    <scope>IDENTIFICATION</scope>
</reference>
<dbReference type="GeneTree" id="ENSGT01120000277933"/>
<dbReference type="HOGENOM" id="CLU_444518_0_0_1"/>
<name>H2Z6X6_CIOSA</name>
<dbReference type="Proteomes" id="UP000007875">
    <property type="component" value="Unassembled WGS sequence"/>
</dbReference>
<evidence type="ECO:0000313" key="1">
    <source>
        <dbReference type="Ensembl" id="ENSCSAVP00000013338.1"/>
    </source>
</evidence>
<proteinExistence type="predicted"/>